<dbReference type="SFLD" id="SFLDG01129">
    <property type="entry name" value="C1.5:_HAD__Beta-PGM__Phosphata"/>
    <property type="match status" value="1"/>
</dbReference>
<dbReference type="SUPFAM" id="SSF56784">
    <property type="entry name" value="HAD-like"/>
    <property type="match status" value="1"/>
</dbReference>
<dbReference type="PRINTS" id="PR00413">
    <property type="entry name" value="HADHALOGNASE"/>
</dbReference>
<evidence type="ECO:0000313" key="1">
    <source>
        <dbReference type="EMBL" id="QCY47136.1"/>
    </source>
</evidence>
<dbReference type="AlphaFoldDB" id="A0A5B7WSL5"/>
<dbReference type="InterPro" id="IPR036412">
    <property type="entry name" value="HAD-like_sf"/>
</dbReference>
<reference evidence="1 2" key="1">
    <citation type="submission" date="2018-12" db="EMBL/GenBank/DDBJ databases">
        <title>Complete Genome Sequence of Glutamicibacter creatinolyticus strain LGCM259,isolated from an abscess of a 12-year-old mare in Italy.</title>
        <authorList>
            <person name="Santos R.G."/>
            <person name="Silva A.L."/>
            <person name="Seyffert N."/>
            <person name="Castro T.L.P."/>
            <person name="Attili A.R."/>
            <person name="Rifici C."/>
            <person name="Mazzullo G."/>
            <person name="Brenig B."/>
            <person name="Venanzi F."/>
            <person name="Azevedo V."/>
        </authorList>
    </citation>
    <scope>NUCLEOTIDE SEQUENCE [LARGE SCALE GENOMIC DNA]</scope>
    <source>
        <strain evidence="1 2">LGCM 259</strain>
    </source>
</reference>
<sequence length="237" mass="25957">MPSHNEHAPLPRRDHRIQAVLWDMDGTVIDTEPYWMAAERRLVLAHGGTWSQAQSEALVGAALPTAARVLQQAGVQLGVRQIIDELSAEVISGLRRELIWRPGALELLQQFSAAGIPQALVTMSERSIVQDFLTQLPEAYFDVTVTGDEVEHGKPDPEPYLRGLQLLGEKFETSLDPAQCVGLEDSLPGITAASAAGLFAVLVPNATDPGQGPWRRSESLRQLSIEQLNTWLEQINA</sequence>
<dbReference type="Gene3D" id="3.40.50.1000">
    <property type="entry name" value="HAD superfamily/HAD-like"/>
    <property type="match status" value="1"/>
</dbReference>
<dbReference type="InterPro" id="IPR023214">
    <property type="entry name" value="HAD_sf"/>
</dbReference>
<proteinExistence type="predicted"/>
<dbReference type="RefSeq" id="WP_138926203.1">
    <property type="nucleotide sequence ID" value="NZ_CP034412.1"/>
</dbReference>
<evidence type="ECO:0000313" key="2">
    <source>
        <dbReference type="Proteomes" id="UP000307000"/>
    </source>
</evidence>
<dbReference type="PANTHER" id="PTHR18901:SF38">
    <property type="entry name" value="PSEUDOURIDINE-5'-PHOSPHATASE"/>
    <property type="match status" value="1"/>
</dbReference>
<dbReference type="InterPro" id="IPR006439">
    <property type="entry name" value="HAD-SF_hydro_IA"/>
</dbReference>
<dbReference type="CDD" id="cd07505">
    <property type="entry name" value="HAD_BPGM-like"/>
    <property type="match status" value="1"/>
</dbReference>
<dbReference type="InterPro" id="IPR023198">
    <property type="entry name" value="PGP-like_dom2"/>
</dbReference>
<accession>A0A5B7WSL5</accession>
<dbReference type="SFLD" id="SFLDS00003">
    <property type="entry name" value="Haloacid_Dehalogenase"/>
    <property type="match status" value="1"/>
</dbReference>
<gene>
    <name evidence="1" type="ORF">GcLGCM259_1405</name>
</gene>
<organism evidence="1 2">
    <name type="scientific">Glutamicibacter creatinolyticus</name>
    <dbReference type="NCBI Taxonomy" id="162496"/>
    <lineage>
        <taxon>Bacteria</taxon>
        <taxon>Bacillati</taxon>
        <taxon>Actinomycetota</taxon>
        <taxon>Actinomycetes</taxon>
        <taxon>Micrococcales</taxon>
        <taxon>Micrococcaceae</taxon>
        <taxon>Glutamicibacter</taxon>
    </lineage>
</organism>
<dbReference type="Pfam" id="PF00702">
    <property type="entry name" value="Hydrolase"/>
    <property type="match status" value="1"/>
</dbReference>
<dbReference type="NCBIfam" id="TIGR01509">
    <property type="entry name" value="HAD-SF-IA-v3"/>
    <property type="match status" value="1"/>
</dbReference>
<name>A0A5B7WSL5_9MICC</name>
<keyword evidence="2" id="KW-1185">Reference proteome</keyword>
<dbReference type="EMBL" id="CP034412">
    <property type="protein sequence ID" value="QCY47136.1"/>
    <property type="molecule type" value="Genomic_DNA"/>
</dbReference>
<dbReference type="Proteomes" id="UP000307000">
    <property type="component" value="Chromosome"/>
</dbReference>
<dbReference type="Gene3D" id="1.10.150.240">
    <property type="entry name" value="Putative phosphatase, domain 2"/>
    <property type="match status" value="1"/>
</dbReference>
<dbReference type="PANTHER" id="PTHR18901">
    <property type="entry name" value="2-DEOXYGLUCOSE-6-PHOSPHATE PHOSPHATASE 2"/>
    <property type="match status" value="1"/>
</dbReference>
<protein>
    <submittedName>
        <fullName evidence="1">Haloacid dehalogenase</fullName>
    </submittedName>
</protein>
<dbReference type="KEGG" id="gcr:GcLGCM259_1405"/>